<dbReference type="Pfam" id="PF05949">
    <property type="entry name" value="DUF881"/>
    <property type="match status" value="1"/>
</dbReference>
<keyword evidence="3" id="KW-1133">Transmembrane helix</keyword>
<dbReference type="OrthoDB" id="9776196at2"/>
<dbReference type="STRING" id="39480.EUAN_08120"/>
<comment type="similarity">
    <text evidence="1">Belongs to the UPF0749 family.</text>
</comment>
<evidence type="ECO:0000256" key="1">
    <source>
        <dbReference type="ARBA" id="ARBA00009108"/>
    </source>
</evidence>
<dbReference type="RefSeq" id="WP_071061933.1">
    <property type="nucleotide sequence ID" value="NZ_MKIE01000002.1"/>
</dbReference>
<sequence length="237" mass="26926">MDRGKKQKIAVMFICIVAGSILSIQYKTNKSISAANIPVHRSREVALEYQKLKEEREQLLREINSLEQKVRIYESEKSGEDEFLEALYSEIEKYKMLSGYESLSGEGVTVKIEEPPQAEGGAGVVKYYDTLIEIVNVLNAAEAEAISINEQRYTSFTEIVPAGNHIEINGVSQGPPFEIKALGNSKDLENSLRLKGGVVWLLEQQYNMQIQIEKEDRVIVPRYTKNIEYRYSDVVKQ</sequence>
<dbReference type="InterPro" id="IPR010273">
    <property type="entry name" value="DUF881"/>
</dbReference>
<dbReference type="EMBL" id="MKIE01000002">
    <property type="protein sequence ID" value="OHW63028.1"/>
    <property type="molecule type" value="Genomic_DNA"/>
</dbReference>
<feature type="transmembrane region" description="Helical" evidence="3">
    <location>
        <begin position="9"/>
        <end position="26"/>
    </location>
</feature>
<name>A0A1S1V8V7_9FIRM</name>
<dbReference type="PANTHER" id="PTHR37313:SF2">
    <property type="entry name" value="UPF0749 PROTEIN YLXX"/>
    <property type="match status" value="1"/>
</dbReference>
<evidence type="ECO:0008006" key="6">
    <source>
        <dbReference type="Google" id="ProtNLM"/>
    </source>
</evidence>
<keyword evidence="3" id="KW-0472">Membrane</keyword>
<evidence type="ECO:0000313" key="4">
    <source>
        <dbReference type="EMBL" id="OHW63028.1"/>
    </source>
</evidence>
<feature type="coiled-coil region" evidence="2">
    <location>
        <begin position="42"/>
        <end position="76"/>
    </location>
</feature>
<evidence type="ECO:0000313" key="5">
    <source>
        <dbReference type="Proteomes" id="UP000180254"/>
    </source>
</evidence>
<keyword evidence="5" id="KW-1185">Reference proteome</keyword>
<dbReference type="Gene3D" id="3.30.70.1880">
    <property type="entry name" value="Protein of unknown function DUF881"/>
    <property type="match status" value="1"/>
</dbReference>
<organism evidence="4 5">
    <name type="scientific">Andreesenia angusta</name>
    <dbReference type="NCBI Taxonomy" id="39480"/>
    <lineage>
        <taxon>Bacteria</taxon>
        <taxon>Bacillati</taxon>
        <taxon>Bacillota</taxon>
        <taxon>Tissierellia</taxon>
        <taxon>Tissierellales</taxon>
        <taxon>Gottschalkiaceae</taxon>
        <taxon>Andreesenia</taxon>
    </lineage>
</organism>
<accession>A0A1S1V8V7</accession>
<proteinExistence type="inferred from homology"/>
<evidence type="ECO:0000256" key="2">
    <source>
        <dbReference type="SAM" id="Coils"/>
    </source>
</evidence>
<dbReference type="Proteomes" id="UP000180254">
    <property type="component" value="Unassembled WGS sequence"/>
</dbReference>
<dbReference type="AlphaFoldDB" id="A0A1S1V8V7"/>
<reference evidence="4 5" key="1">
    <citation type="submission" date="2016-09" db="EMBL/GenBank/DDBJ databases">
        <title>Genome sequence of Eubacterium angustum.</title>
        <authorList>
            <person name="Poehlein A."/>
            <person name="Daniel R."/>
        </authorList>
    </citation>
    <scope>NUCLEOTIDE SEQUENCE [LARGE SCALE GENOMIC DNA]</scope>
    <source>
        <strain evidence="4 5">DSM 1989</strain>
    </source>
</reference>
<gene>
    <name evidence="4" type="ORF">EUAN_08120</name>
</gene>
<evidence type="ECO:0000256" key="3">
    <source>
        <dbReference type="SAM" id="Phobius"/>
    </source>
</evidence>
<protein>
    <recommendedName>
        <fullName evidence="6">Division initiation protein</fullName>
    </recommendedName>
</protein>
<dbReference type="PANTHER" id="PTHR37313">
    <property type="entry name" value="UPF0749 PROTEIN RV1825"/>
    <property type="match status" value="1"/>
</dbReference>
<keyword evidence="2" id="KW-0175">Coiled coil</keyword>
<keyword evidence="3" id="KW-0812">Transmembrane</keyword>
<comment type="caution">
    <text evidence="4">The sequence shown here is derived from an EMBL/GenBank/DDBJ whole genome shotgun (WGS) entry which is preliminary data.</text>
</comment>